<reference evidence="2 3" key="1">
    <citation type="journal article" date="2015" name="Sci. Rep.">
        <title>Genome of the facultative scuticociliatosis pathogen Pseudocohnilembus persalinus provides insight into its virulence through horizontal gene transfer.</title>
        <authorList>
            <person name="Xiong J."/>
            <person name="Wang G."/>
            <person name="Cheng J."/>
            <person name="Tian M."/>
            <person name="Pan X."/>
            <person name="Warren A."/>
            <person name="Jiang C."/>
            <person name="Yuan D."/>
            <person name="Miao W."/>
        </authorList>
    </citation>
    <scope>NUCLEOTIDE SEQUENCE [LARGE SCALE GENOMIC DNA]</scope>
    <source>
        <strain evidence="2">36N120E</strain>
    </source>
</reference>
<proteinExistence type="predicted"/>
<gene>
    <name evidence="2" type="ORF">PPERSA_05542</name>
</gene>
<dbReference type="Proteomes" id="UP000054937">
    <property type="component" value="Unassembled WGS sequence"/>
</dbReference>
<evidence type="ECO:0000256" key="1">
    <source>
        <dbReference type="SAM" id="MobiDB-lite"/>
    </source>
</evidence>
<organism evidence="2 3">
    <name type="scientific">Pseudocohnilembus persalinus</name>
    <name type="common">Ciliate</name>
    <dbReference type="NCBI Taxonomy" id="266149"/>
    <lineage>
        <taxon>Eukaryota</taxon>
        <taxon>Sar</taxon>
        <taxon>Alveolata</taxon>
        <taxon>Ciliophora</taxon>
        <taxon>Intramacronucleata</taxon>
        <taxon>Oligohymenophorea</taxon>
        <taxon>Scuticociliatia</taxon>
        <taxon>Philasterida</taxon>
        <taxon>Pseudocohnilembidae</taxon>
        <taxon>Pseudocohnilembus</taxon>
    </lineage>
</organism>
<feature type="compositionally biased region" description="Low complexity" evidence="1">
    <location>
        <begin position="111"/>
        <end position="120"/>
    </location>
</feature>
<sequence>MTKITASYVGNSNKFNKNTNNKKKKETQSIKKLENQKKVESQKKESSQKKTSDKKESNEKKEPNKQKEKNQKKDENQKSEANKNENENQDISNQIEKMQDGTPQKQEEQNDNQQQNQEQKITCQSKKKEIKKSFIVSEQFLNQIKNFYFQHNDMFKISIKFLENFYEYKDINYFTGYLFEKLIEIEEFKQNFEFQGHSEDIQREQIE</sequence>
<evidence type="ECO:0000313" key="2">
    <source>
        <dbReference type="EMBL" id="KRX05433.1"/>
    </source>
</evidence>
<feature type="compositionally biased region" description="Basic and acidic residues" evidence="1">
    <location>
        <begin position="26"/>
        <end position="86"/>
    </location>
</feature>
<dbReference type="InParanoid" id="A0A0V0QSV0"/>
<feature type="compositionally biased region" description="Polar residues" evidence="1">
    <location>
        <begin position="1"/>
        <end position="10"/>
    </location>
</feature>
<dbReference type="AlphaFoldDB" id="A0A0V0QSV0"/>
<keyword evidence="3" id="KW-1185">Reference proteome</keyword>
<comment type="caution">
    <text evidence="2">The sequence shown here is derived from an EMBL/GenBank/DDBJ whole genome shotgun (WGS) entry which is preliminary data.</text>
</comment>
<accession>A0A0V0QSV0</accession>
<name>A0A0V0QSV0_PSEPJ</name>
<dbReference type="EMBL" id="LDAU01000108">
    <property type="protein sequence ID" value="KRX05433.1"/>
    <property type="molecule type" value="Genomic_DNA"/>
</dbReference>
<dbReference type="OMA" id="AYSWISQ"/>
<evidence type="ECO:0000313" key="3">
    <source>
        <dbReference type="Proteomes" id="UP000054937"/>
    </source>
</evidence>
<protein>
    <submittedName>
        <fullName evidence="2">Uncharacterized protein</fullName>
    </submittedName>
</protein>
<feature type="region of interest" description="Disordered" evidence="1">
    <location>
        <begin position="1"/>
        <end position="123"/>
    </location>
</feature>